<evidence type="ECO:0000256" key="5">
    <source>
        <dbReference type="ARBA" id="ARBA00022917"/>
    </source>
</evidence>
<sequence>MEQKVRTRFAPSPTGYMHVGNLRTALYAYLTAKHAGGTFILRIEDTDQERYVEGAVDVIYDTCREAGLLWDEGPDVGGPVGPYVQSERMGLFKQYAEQLVADGKAYYCFCTSERLDALHAEQRARGEMTHYDGCCRDLPAEEVRRRLAAGEPYVIRQKIPRTGVTSFDDLVYGHIEVNNSEMDDQILIKSDGMPTYNFANVVDDHLMGITHVIRGSEYLSSTPKYNLLYEAFGWEIPVYIHCPPVMKDAQNKLSKRNGDASYQDLIAKGCLPQAILNYICLLGWSPKGEYAEQEIFSLPELVRIWDPAGISKSPAIFDPLKLRAINAEYIRRLSPEEFRRKAEPWIDSAVHCPINKELLCANLQPRCEMFSDIPPQIDFFDALPDYDLSLYANKKQKTTPASALEALTALELLLSDEGTDYGDRDGLFDACKALAERMEHKNGWLLYPLGIALSGKQRTPGGGVDLACMMGRDKTVQRLRTAIDRLRAAAQE</sequence>
<feature type="binding site" evidence="7">
    <location>
        <position position="135"/>
    </location>
    <ligand>
        <name>Zn(2+)</name>
        <dbReference type="ChEBI" id="CHEBI:29105"/>
    </ligand>
</feature>
<dbReference type="Gene3D" id="3.40.50.620">
    <property type="entry name" value="HUPs"/>
    <property type="match status" value="1"/>
</dbReference>
<dbReference type="InterPro" id="IPR020058">
    <property type="entry name" value="Glu/Gln-tRNA-synth_Ib_cat-dom"/>
</dbReference>
<dbReference type="Proteomes" id="UP000824065">
    <property type="component" value="Unassembled WGS sequence"/>
</dbReference>
<dbReference type="GO" id="GO:0005524">
    <property type="term" value="F:ATP binding"/>
    <property type="evidence" value="ECO:0007669"/>
    <property type="project" value="UniProtKB-UniRule"/>
</dbReference>
<name>A0A9D2FGC4_9FIRM</name>
<comment type="function">
    <text evidence="7">Catalyzes the attachment of glutamate to tRNA(Glu) in a two-step reaction: glutamate is first activated by ATP to form Glu-AMP and then transferred to the acceptor end of tRNA(Glu).</text>
</comment>
<dbReference type="InterPro" id="IPR004527">
    <property type="entry name" value="Glu-tRNA-ligase_bac/mito"/>
</dbReference>
<dbReference type="InterPro" id="IPR008925">
    <property type="entry name" value="aa_tRNA-synth_I_cd-bd_sf"/>
</dbReference>
<feature type="domain" description="Aminoacyl-tRNA synthetase class I anticodon-binding" evidence="9">
    <location>
        <begin position="341"/>
        <end position="483"/>
    </location>
</feature>
<dbReference type="Gene3D" id="1.10.10.350">
    <property type="match status" value="1"/>
</dbReference>
<keyword evidence="7" id="KW-0479">Metal-binding</keyword>
<protein>
    <recommendedName>
        <fullName evidence="7">Glutamate--tRNA ligase</fullName>
        <ecNumber evidence="7">6.1.1.17</ecNumber>
    </recommendedName>
    <alternativeName>
        <fullName evidence="7">Glutamyl-tRNA synthetase</fullName>
        <shortName evidence="7">GluRS</shortName>
    </alternativeName>
</protein>
<keyword evidence="7" id="KW-0862">Zinc</keyword>
<dbReference type="InterPro" id="IPR001412">
    <property type="entry name" value="aa-tRNA-synth_I_CS"/>
</dbReference>
<keyword evidence="2 7" id="KW-0436">Ligase</keyword>
<dbReference type="InterPro" id="IPR049940">
    <property type="entry name" value="GluQ/Sye"/>
</dbReference>
<dbReference type="GO" id="GO:0006424">
    <property type="term" value="P:glutamyl-tRNA aminoacylation"/>
    <property type="evidence" value="ECO:0007669"/>
    <property type="project" value="UniProtKB-UniRule"/>
</dbReference>
<evidence type="ECO:0000313" key="11">
    <source>
        <dbReference type="Proteomes" id="UP000824065"/>
    </source>
</evidence>
<dbReference type="InterPro" id="IPR014729">
    <property type="entry name" value="Rossmann-like_a/b/a_fold"/>
</dbReference>
<dbReference type="PANTHER" id="PTHR43311">
    <property type="entry name" value="GLUTAMATE--TRNA LIGASE"/>
    <property type="match status" value="1"/>
</dbReference>
<dbReference type="InterPro" id="IPR020751">
    <property type="entry name" value="aa-tRNA-synth_I_codon-bd_sub2"/>
</dbReference>
<dbReference type="PROSITE" id="PS00178">
    <property type="entry name" value="AA_TRNA_LIGASE_I"/>
    <property type="match status" value="1"/>
</dbReference>
<reference evidence="10" key="2">
    <citation type="submission" date="2021-04" db="EMBL/GenBank/DDBJ databases">
        <authorList>
            <person name="Gilroy R."/>
        </authorList>
    </citation>
    <scope>NUCLEOTIDE SEQUENCE</scope>
    <source>
        <strain evidence="10">ChiBcec16-3735</strain>
    </source>
</reference>
<evidence type="ECO:0000256" key="6">
    <source>
        <dbReference type="ARBA" id="ARBA00023146"/>
    </source>
</evidence>
<comment type="similarity">
    <text evidence="1 7">Belongs to the class-I aminoacyl-tRNA synthetase family. Glutamate--tRNA ligase type 1 subfamily.</text>
</comment>
<feature type="binding site" evidence="7">
    <location>
        <position position="255"/>
    </location>
    <ligand>
        <name>ATP</name>
        <dbReference type="ChEBI" id="CHEBI:30616"/>
    </ligand>
</feature>
<dbReference type="HAMAP" id="MF_00022">
    <property type="entry name" value="Glu_tRNA_synth_type1"/>
    <property type="match status" value="1"/>
</dbReference>
<dbReference type="Pfam" id="PF00749">
    <property type="entry name" value="tRNA-synt_1c"/>
    <property type="match status" value="1"/>
</dbReference>
<comment type="caution">
    <text evidence="10">The sequence shown here is derived from an EMBL/GenBank/DDBJ whole genome shotgun (WGS) entry which is preliminary data.</text>
</comment>
<feature type="short sequence motif" description="'KMSKS' region" evidence="7">
    <location>
        <begin position="252"/>
        <end position="256"/>
    </location>
</feature>
<keyword evidence="3 7" id="KW-0547">Nucleotide-binding</keyword>
<dbReference type="InterPro" id="IPR033910">
    <property type="entry name" value="GluRS_core"/>
</dbReference>
<comment type="catalytic activity">
    <reaction evidence="7">
        <text>tRNA(Glu) + L-glutamate + ATP = L-glutamyl-tRNA(Glu) + AMP + diphosphate</text>
        <dbReference type="Rhea" id="RHEA:23540"/>
        <dbReference type="Rhea" id="RHEA-COMP:9663"/>
        <dbReference type="Rhea" id="RHEA-COMP:9680"/>
        <dbReference type="ChEBI" id="CHEBI:29985"/>
        <dbReference type="ChEBI" id="CHEBI:30616"/>
        <dbReference type="ChEBI" id="CHEBI:33019"/>
        <dbReference type="ChEBI" id="CHEBI:78442"/>
        <dbReference type="ChEBI" id="CHEBI:78520"/>
        <dbReference type="ChEBI" id="CHEBI:456215"/>
        <dbReference type="EC" id="6.1.1.17"/>
    </reaction>
</comment>
<dbReference type="EMBL" id="DXBJ01000067">
    <property type="protein sequence ID" value="HIZ58684.1"/>
    <property type="molecule type" value="Genomic_DNA"/>
</dbReference>
<accession>A0A9D2FGC4</accession>
<evidence type="ECO:0000259" key="8">
    <source>
        <dbReference type="Pfam" id="PF00749"/>
    </source>
</evidence>
<dbReference type="GO" id="GO:0005737">
    <property type="term" value="C:cytoplasm"/>
    <property type="evidence" value="ECO:0007669"/>
    <property type="project" value="UniProtKB-SubCell"/>
</dbReference>
<evidence type="ECO:0000256" key="7">
    <source>
        <dbReference type="HAMAP-Rule" id="MF_00022"/>
    </source>
</evidence>
<feature type="binding site" evidence="7">
    <location>
        <position position="108"/>
    </location>
    <ligand>
        <name>Zn(2+)</name>
        <dbReference type="ChEBI" id="CHEBI:29105"/>
    </ligand>
</feature>
<keyword evidence="6 7" id="KW-0030">Aminoacyl-tRNA synthetase</keyword>
<dbReference type="EC" id="6.1.1.17" evidence="7"/>
<feature type="domain" description="Glutamyl/glutaminyl-tRNA synthetase class Ib catalytic" evidence="8">
    <location>
        <begin position="4"/>
        <end position="323"/>
    </location>
</feature>
<keyword evidence="5 7" id="KW-0648">Protein biosynthesis</keyword>
<dbReference type="GO" id="GO:0000049">
    <property type="term" value="F:tRNA binding"/>
    <property type="evidence" value="ECO:0007669"/>
    <property type="project" value="InterPro"/>
</dbReference>
<dbReference type="FunFam" id="3.40.50.620:FF:000045">
    <property type="entry name" value="Glutamate--tRNA ligase, mitochondrial"/>
    <property type="match status" value="1"/>
</dbReference>
<evidence type="ECO:0000259" key="9">
    <source>
        <dbReference type="Pfam" id="PF19269"/>
    </source>
</evidence>
<dbReference type="PANTHER" id="PTHR43311:SF2">
    <property type="entry name" value="GLUTAMATE--TRNA LIGASE, MITOCHONDRIAL-RELATED"/>
    <property type="match status" value="1"/>
</dbReference>
<proteinExistence type="inferred from homology"/>
<evidence type="ECO:0000313" key="10">
    <source>
        <dbReference type="EMBL" id="HIZ58684.1"/>
    </source>
</evidence>
<evidence type="ECO:0000256" key="3">
    <source>
        <dbReference type="ARBA" id="ARBA00022741"/>
    </source>
</evidence>
<dbReference type="CDD" id="cd00808">
    <property type="entry name" value="GluRS_core"/>
    <property type="match status" value="1"/>
</dbReference>
<keyword evidence="4 7" id="KW-0067">ATP-binding</keyword>
<reference evidence="10" key="1">
    <citation type="journal article" date="2021" name="PeerJ">
        <title>Extensive microbial diversity within the chicken gut microbiome revealed by metagenomics and culture.</title>
        <authorList>
            <person name="Gilroy R."/>
            <person name="Ravi A."/>
            <person name="Getino M."/>
            <person name="Pursley I."/>
            <person name="Horton D.L."/>
            <person name="Alikhan N.F."/>
            <person name="Baker D."/>
            <person name="Gharbi K."/>
            <person name="Hall N."/>
            <person name="Watson M."/>
            <person name="Adriaenssens E.M."/>
            <person name="Foster-Nyarko E."/>
            <person name="Jarju S."/>
            <person name="Secka A."/>
            <person name="Antonio M."/>
            <person name="Oren A."/>
            <person name="Chaudhuri R.R."/>
            <person name="La Ragione R."/>
            <person name="Hildebrand F."/>
            <person name="Pallen M.J."/>
        </authorList>
    </citation>
    <scope>NUCLEOTIDE SEQUENCE</scope>
    <source>
        <strain evidence="10">ChiBcec16-3735</strain>
    </source>
</reference>
<dbReference type="GO" id="GO:0004818">
    <property type="term" value="F:glutamate-tRNA ligase activity"/>
    <property type="evidence" value="ECO:0007669"/>
    <property type="project" value="UniProtKB-UniRule"/>
</dbReference>
<evidence type="ECO:0000256" key="4">
    <source>
        <dbReference type="ARBA" id="ARBA00022840"/>
    </source>
</evidence>
<feature type="binding site" evidence="7">
    <location>
        <position position="137"/>
    </location>
    <ligand>
        <name>Zn(2+)</name>
        <dbReference type="ChEBI" id="CHEBI:29105"/>
    </ligand>
</feature>
<dbReference type="SUPFAM" id="SSF48163">
    <property type="entry name" value="An anticodon-binding domain of class I aminoacyl-tRNA synthetases"/>
    <property type="match status" value="1"/>
</dbReference>
<keyword evidence="7" id="KW-0963">Cytoplasm</keyword>
<dbReference type="InterPro" id="IPR045462">
    <property type="entry name" value="aa-tRNA-synth_I_cd-bd"/>
</dbReference>
<organism evidence="10 11">
    <name type="scientific">Candidatus Faecalibacterium gallistercoris</name>
    <dbReference type="NCBI Taxonomy" id="2838579"/>
    <lineage>
        <taxon>Bacteria</taxon>
        <taxon>Bacillati</taxon>
        <taxon>Bacillota</taxon>
        <taxon>Clostridia</taxon>
        <taxon>Eubacteriales</taxon>
        <taxon>Oscillospiraceae</taxon>
        <taxon>Faecalibacterium</taxon>
    </lineage>
</organism>
<evidence type="ECO:0000256" key="2">
    <source>
        <dbReference type="ARBA" id="ARBA00022598"/>
    </source>
</evidence>
<dbReference type="InterPro" id="IPR000924">
    <property type="entry name" value="Glu/Gln-tRNA-synth"/>
</dbReference>
<comment type="cofactor">
    <cofactor evidence="7">
        <name>Zn(2+)</name>
        <dbReference type="ChEBI" id="CHEBI:29105"/>
    </cofactor>
    <text evidence="7">Binds 1 zinc ion per subunit.</text>
</comment>
<feature type="binding site" evidence="7">
    <location>
        <position position="110"/>
    </location>
    <ligand>
        <name>Zn(2+)</name>
        <dbReference type="ChEBI" id="CHEBI:29105"/>
    </ligand>
</feature>
<comment type="subunit">
    <text evidence="7">Monomer.</text>
</comment>
<feature type="short sequence motif" description="'HIGH' region" evidence="7">
    <location>
        <begin position="11"/>
        <end position="21"/>
    </location>
</feature>
<dbReference type="Pfam" id="PF19269">
    <property type="entry name" value="Anticodon_2"/>
    <property type="match status" value="1"/>
</dbReference>
<evidence type="ECO:0000256" key="1">
    <source>
        <dbReference type="ARBA" id="ARBA00007894"/>
    </source>
</evidence>
<dbReference type="AlphaFoldDB" id="A0A9D2FGC4"/>
<dbReference type="PRINTS" id="PR00987">
    <property type="entry name" value="TRNASYNTHGLU"/>
</dbReference>
<comment type="subcellular location">
    <subcellularLocation>
        <location evidence="7">Cytoplasm</location>
    </subcellularLocation>
</comment>
<dbReference type="NCBIfam" id="TIGR00464">
    <property type="entry name" value="gltX_bact"/>
    <property type="match status" value="1"/>
</dbReference>
<dbReference type="GO" id="GO:0008270">
    <property type="term" value="F:zinc ion binding"/>
    <property type="evidence" value="ECO:0007669"/>
    <property type="project" value="UniProtKB-UniRule"/>
</dbReference>
<dbReference type="SUPFAM" id="SSF52374">
    <property type="entry name" value="Nucleotidylyl transferase"/>
    <property type="match status" value="1"/>
</dbReference>
<gene>
    <name evidence="7" type="primary">gltX</name>
    <name evidence="10" type="ORF">H9725_08965</name>
</gene>